<name>A0AAV0HXN2_9ROSI</name>
<comment type="caution">
    <text evidence="1">The sequence shown here is derived from an EMBL/GenBank/DDBJ whole genome shotgun (WGS) entry which is preliminary data.</text>
</comment>
<evidence type="ECO:0000313" key="1">
    <source>
        <dbReference type="EMBL" id="CAI0390106.1"/>
    </source>
</evidence>
<accession>A0AAV0HXN2</accession>
<organism evidence="1 2">
    <name type="scientific">Linum tenue</name>
    <dbReference type="NCBI Taxonomy" id="586396"/>
    <lineage>
        <taxon>Eukaryota</taxon>
        <taxon>Viridiplantae</taxon>
        <taxon>Streptophyta</taxon>
        <taxon>Embryophyta</taxon>
        <taxon>Tracheophyta</taxon>
        <taxon>Spermatophyta</taxon>
        <taxon>Magnoliopsida</taxon>
        <taxon>eudicotyledons</taxon>
        <taxon>Gunneridae</taxon>
        <taxon>Pentapetalae</taxon>
        <taxon>rosids</taxon>
        <taxon>fabids</taxon>
        <taxon>Malpighiales</taxon>
        <taxon>Linaceae</taxon>
        <taxon>Linum</taxon>
    </lineage>
</organism>
<gene>
    <name evidence="1" type="ORF">LITE_LOCUS6602</name>
</gene>
<evidence type="ECO:0000313" key="2">
    <source>
        <dbReference type="Proteomes" id="UP001154282"/>
    </source>
</evidence>
<dbReference type="Proteomes" id="UP001154282">
    <property type="component" value="Unassembled WGS sequence"/>
</dbReference>
<evidence type="ECO:0008006" key="3">
    <source>
        <dbReference type="Google" id="ProtNLM"/>
    </source>
</evidence>
<sequence>MVAFRWHIAVESLEIVAVVVDHVIISHPLHLALLGRAQLFVCRRCPPVSWATDSTLGDAGRSIPLASPSSEIAVPGYEGS</sequence>
<dbReference type="AlphaFoldDB" id="A0AAV0HXN2"/>
<keyword evidence="2" id="KW-1185">Reference proteome</keyword>
<dbReference type="EMBL" id="CAMGYJ010000003">
    <property type="protein sequence ID" value="CAI0390106.1"/>
    <property type="molecule type" value="Genomic_DNA"/>
</dbReference>
<protein>
    <recommendedName>
        <fullName evidence="3">Secreted protein</fullName>
    </recommendedName>
</protein>
<proteinExistence type="predicted"/>
<reference evidence="1" key="1">
    <citation type="submission" date="2022-08" db="EMBL/GenBank/DDBJ databases">
        <authorList>
            <person name="Gutierrez-Valencia J."/>
        </authorList>
    </citation>
    <scope>NUCLEOTIDE SEQUENCE</scope>
</reference>